<dbReference type="Proteomes" id="UP000001953">
    <property type="component" value="Plasmid 2"/>
</dbReference>
<gene>
    <name evidence="1" type="ordered locus">Nham_4416</name>
</gene>
<keyword evidence="2" id="KW-1185">Reference proteome</keyword>
<dbReference type="AlphaFoldDB" id="Q1QFJ7"/>
<dbReference type="KEGG" id="nha:Nham_4416"/>
<accession>Q1QFJ7</accession>
<keyword evidence="1" id="KW-0614">Plasmid</keyword>
<sequence length="112" mass="12314">MPLEGAYDRLATKPYLLTDVGIGLVTRRHAQHLFYHFAEQSGAIAKRRCLPDKKLGIDGSPTSPSGLAMLLDKPVGLSRLGEDHRDTITHPPCCRRTAFHYPGTRCCGSVAR</sequence>
<organism evidence="1 2">
    <name type="scientific">Nitrobacter hamburgensis (strain DSM 10229 / NCIMB 13809 / X14)</name>
    <dbReference type="NCBI Taxonomy" id="323097"/>
    <lineage>
        <taxon>Bacteria</taxon>
        <taxon>Pseudomonadati</taxon>
        <taxon>Pseudomonadota</taxon>
        <taxon>Alphaproteobacteria</taxon>
        <taxon>Hyphomicrobiales</taxon>
        <taxon>Nitrobacteraceae</taxon>
        <taxon>Nitrobacter</taxon>
    </lineage>
</organism>
<dbReference type="EMBL" id="CP000321">
    <property type="protein sequence ID" value="ABE65000.1"/>
    <property type="molecule type" value="Genomic_DNA"/>
</dbReference>
<reference evidence="2" key="1">
    <citation type="submission" date="2006-03" db="EMBL/GenBank/DDBJ databases">
        <title>Complete sequence of plasmid 2 of Nitrobacter hamburgensis X14.</title>
        <authorList>
            <consortium name="US DOE Joint Genome Institute"/>
            <person name="Copeland A."/>
            <person name="Lucas S."/>
            <person name="Lapidus A."/>
            <person name="Barry K."/>
            <person name="Detter J.C."/>
            <person name="Glavina del Rio T."/>
            <person name="Hammon N."/>
            <person name="Israni S."/>
            <person name="Dalin E."/>
            <person name="Tice H."/>
            <person name="Pitluck S."/>
            <person name="Chain P."/>
            <person name="Malfatti S."/>
            <person name="Shin M."/>
            <person name="Vergez L."/>
            <person name="Schmutz J."/>
            <person name="Larimer F."/>
            <person name="Land M."/>
            <person name="Hauser L."/>
            <person name="Kyrpides N."/>
            <person name="Ivanova N."/>
            <person name="Ward B."/>
            <person name="Arp D."/>
            <person name="Klotz M."/>
            <person name="Stein L."/>
            <person name="O'Mullan G."/>
            <person name="Starkenburg S."/>
            <person name="Sayavedra L."/>
            <person name="Poret-Peterson A.T."/>
            <person name="Gentry M.E."/>
            <person name="Bruce D."/>
            <person name="Richardson P."/>
        </authorList>
    </citation>
    <scope>NUCLEOTIDE SEQUENCE [LARGE SCALE GENOMIC DNA]</scope>
    <source>
        <strain evidence="2">DSM 10229 / NCIMB 13809 / X14</strain>
        <plasmid evidence="2">Plasmid pNITHX2</plasmid>
    </source>
</reference>
<proteinExistence type="predicted"/>
<protein>
    <submittedName>
        <fullName evidence="1">Uncharacterized protein</fullName>
    </submittedName>
</protein>
<name>Q1QFJ7_NITHX</name>
<geneLocation type="plasmid" evidence="2">
    <name>pNITHX2</name>
</geneLocation>
<evidence type="ECO:0000313" key="2">
    <source>
        <dbReference type="Proteomes" id="UP000001953"/>
    </source>
</evidence>
<evidence type="ECO:0000313" key="1">
    <source>
        <dbReference type="EMBL" id="ABE65000.1"/>
    </source>
</evidence>
<dbReference type="HOGENOM" id="CLU_2143214_0_0_5"/>